<feature type="domain" description="Acyl-CoA thioesterase-like N-terminal HotDog" evidence="5">
    <location>
        <begin position="38"/>
        <end position="115"/>
    </location>
</feature>
<sequence length="306" mass="32896">MPSPPATGGEALAELVDLLRPRRQGHSSYRGEAPAVEWGVPYGGLLVAQALAAASATVREGQWVRSLHAYFVQAGRGSQPVDLDVQRVHEGRSSAWRCVEVVQAERLLLRAEVMFATDTRGPSHQAPAPAATDPSTLPNVGDQLEGYADTFRPWTTVSPFDLRYDSDPPRLATDGAPASTTWVRAAGPAPRDRALAAALLAYASDLCMLDPCLRPHGLWFGPDAAAGFSLDHSMWFHAPARVDDWVQLTQSSPAMQGGRGLGTAQMHSRDGTLLATVAQLGSIRAPRDHRPAPLHPTPTSTPEERR</sequence>
<dbReference type="Proteomes" id="UP001268542">
    <property type="component" value="Unassembled WGS sequence"/>
</dbReference>
<evidence type="ECO:0000259" key="4">
    <source>
        <dbReference type="Pfam" id="PF02551"/>
    </source>
</evidence>
<dbReference type="RefSeq" id="WP_315730612.1">
    <property type="nucleotide sequence ID" value="NZ_JAVYII010000001.1"/>
</dbReference>
<evidence type="ECO:0000259" key="5">
    <source>
        <dbReference type="Pfam" id="PF13622"/>
    </source>
</evidence>
<proteinExistence type="inferred from homology"/>
<reference evidence="6 7" key="1">
    <citation type="submission" date="2023-08" db="EMBL/GenBank/DDBJ databases">
        <title>Nocardioides seae sp. nov., a bacterium isolated from a soil.</title>
        <authorList>
            <person name="Wang X."/>
        </authorList>
    </citation>
    <scope>NUCLEOTIDE SEQUENCE [LARGE SCALE GENOMIC DNA]</scope>
    <source>
        <strain evidence="6 7">YZH12</strain>
    </source>
</reference>
<evidence type="ECO:0000313" key="7">
    <source>
        <dbReference type="Proteomes" id="UP001268542"/>
    </source>
</evidence>
<comment type="similarity">
    <text evidence="1">Belongs to the C/M/P thioester hydrolase family.</text>
</comment>
<feature type="domain" description="Acyl-CoA thioesterase 2 C-terminal" evidence="4">
    <location>
        <begin position="174"/>
        <end position="281"/>
    </location>
</feature>
<dbReference type="InterPro" id="IPR003703">
    <property type="entry name" value="Acyl_CoA_thio"/>
</dbReference>
<dbReference type="Gene3D" id="2.40.160.210">
    <property type="entry name" value="Acyl-CoA thioesterase, double hotdog domain"/>
    <property type="match status" value="1"/>
</dbReference>
<gene>
    <name evidence="6" type="ORF">RDV89_01140</name>
</gene>
<dbReference type="InterPro" id="IPR042171">
    <property type="entry name" value="Acyl-CoA_hotdog"/>
</dbReference>
<evidence type="ECO:0000256" key="1">
    <source>
        <dbReference type="ARBA" id="ARBA00006538"/>
    </source>
</evidence>
<dbReference type="EMBL" id="JAVYII010000001">
    <property type="protein sequence ID" value="MDT9591652.1"/>
    <property type="molecule type" value="Genomic_DNA"/>
</dbReference>
<dbReference type="PANTHER" id="PTHR11066">
    <property type="entry name" value="ACYL-COA THIOESTERASE"/>
    <property type="match status" value="1"/>
</dbReference>
<dbReference type="Pfam" id="PF13622">
    <property type="entry name" value="4HBT_3"/>
    <property type="match status" value="1"/>
</dbReference>
<organism evidence="6 7">
    <name type="scientific">Nocardioides imazamoxiresistens</name>
    <dbReference type="NCBI Taxonomy" id="3231893"/>
    <lineage>
        <taxon>Bacteria</taxon>
        <taxon>Bacillati</taxon>
        <taxon>Actinomycetota</taxon>
        <taxon>Actinomycetes</taxon>
        <taxon>Propionibacteriales</taxon>
        <taxon>Nocardioidaceae</taxon>
        <taxon>Nocardioides</taxon>
    </lineage>
</organism>
<evidence type="ECO:0000256" key="3">
    <source>
        <dbReference type="SAM" id="MobiDB-lite"/>
    </source>
</evidence>
<evidence type="ECO:0000313" key="6">
    <source>
        <dbReference type="EMBL" id="MDT9591652.1"/>
    </source>
</evidence>
<feature type="region of interest" description="Disordered" evidence="3">
    <location>
        <begin position="119"/>
        <end position="138"/>
    </location>
</feature>
<dbReference type="InterPro" id="IPR025652">
    <property type="entry name" value="TesB_C"/>
</dbReference>
<protein>
    <submittedName>
        <fullName evidence="6">Thioesterase family protein</fullName>
    </submittedName>
</protein>
<dbReference type="PANTHER" id="PTHR11066:SF34">
    <property type="entry name" value="ACYL-COENZYME A THIOESTERASE 8"/>
    <property type="match status" value="1"/>
</dbReference>
<dbReference type="InterPro" id="IPR029069">
    <property type="entry name" value="HotDog_dom_sf"/>
</dbReference>
<feature type="compositionally biased region" description="Polar residues" evidence="3">
    <location>
        <begin position="297"/>
        <end position="306"/>
    </location>
</feature>
<keyword evidence="2" id="KW-0378">Hydrolase</keyword>
<dbReference type="CDD" id="cd03444">
    <property type="entry name" value="Thioesterase_II_repeat1"/>
    <property type="match status" value="1"/>
</dbReference>
<accession>A0ABU3PR16</accession>
<keyword evidence="7" id="KW-1185">Reference proteome</keyword>
<name>A0ABU3PR16_9ACTN</name>
<comment type="caution">
    <text evidence="6">The sequence shown here is derived from an EMBL/GenBank/DDBJ whole genome shotgun (WGS) entry which is preliminary data.</text>
</comment>
<dbReference type="Pfam" id="PF02551">
    <property type="entry name" value="Acyl_CoA_thio"/>
    <property type="match status" value="1"/>
</dbReference>
<dbReference type="SUPFAM" id="SSF54637">
    <property type="entry name" value="Thioesterase/thiol ester dehydrase-isomerase"/>
    <property type="match status" value="2"/>
</dbReference>
<dbReference type="InterPro" id="IPR049449">
    <property type="entry name" value="TesB_ACOT8-like_N"/>
</dbReference>
<evidence type="ECO:0000256" key="2">
    <source>
        <dbReference type="ARBA" id="ARBA00022801"/>
    </source>
</evidence>
<feature type="region of interest" description="Disordered" evidence="3">
    <location>
        <begin position="283"/>
        <end position="306"/>
    </location>
</feature>